<keyword evidence="3" id="KW-0687">Ribonucleoprotein</keyword>
<evidence type="ECO:0000256" key="4">
    <source>
        <dbReference type="SAM" id="MobiDB-lite"/>
    </source>
</evidence>
<sequence length="126" mass="14364">MSTSVSSSRRKSRKAHFSAPSSVRRTIMSAGLSKELRTKHNARSIPIRRDDEVMIVRGTHKGREGKVTTVYRRKFVIYIEKITRDKVNGTPVPVPIHPSNVVITKVKMDKDRKALLERKDRTKIVG</sequence>
<dbReference type="InterPro" id="IPR014722">
    <property type="entry name" value="Rib_uL2_dom2"/>
</dbReference>
<feature type="domain" description="KOW" evidence="5">
    <location>
        <begin position="46"/>
        <end position="73"/>
    </location>
</feature>
<dbReference type="Pfam" id="PF00467">
    <property type="entry name" value="KOW"/>
    <property type="match status" value="1"/>
</dbReference>
<dbReference type="SMART" id="SM00739">
    <property type="entry name" value="KOW"/>
    <property type="match status" value="1"/>
</dbReference>
<name>A0ABQ8FQE5_9FUNG</name>
<keyword evidence="7" id="KW-1185">Reference proteome</keyword>
<dbReference type="CDD" id="cd06089">
    <property type="entry name" value="KOW_RPL26"/>
    <property type="match status" value="1"/>
</dbReference>
<dbReference type="Proteomes" id="UP001648503">
    <property type="component" value="Unassembled WGS sequence"/>
</dbReference>
<keyword evidence="2" id="KW-0689">Ribosomal protein</keyword>
<protein>
    <recommendedName>
        <fullName evidence="5">KOW domain-containing protein</fullName>
    </recommendedName>
</protein>
<dbReference type="InterPro" id="IPR008991">
    <property type="entry name" value="Translation_prot_SH3-like_sf"/>
</dbReference>
<comment type="caution">
    <text evidence="6">The sequence shown here is derived from an EMBL/GenBank/DDBJ whole genome shotgun (WGS) entry which is preliminary data.</text>
</comment>
<accession>A0ABQ8FQE5</accession>
<evidence type="ECO:0000256" key="1">
    <source>
        <dbReference type="ARBA" id="ARBA00010618"/>
    </source>
</evidence>
<proteinExistence type="inferred from homology"/>
<evidence type="ECO:0000313" key="6">
    <source>
        <dbReference type="EMBL" id="KAH6600896.1"/>
    </source>
</evidence>
<dbReference type="HAMAP" id="MF_01326_A">
    <property type="entry name" value="Ribosomal_uL24_A"/>
    <property type="match status" value="1"/>
</dbReference>
<gene>
    <name evidence="6" type="ORF">BASA50_002003</name>
</gene>
<evidence type="ECO:0000256" key="2">
    <source>
        <dbReference type="ARBA" id="ARBA00022980"/>
    </source>
</evidence>
<dbReference type="InterPro" id="IPR005756">
    <property type="entry name" value="Ribosomal_uL24_euk/arc"/>
</dbReference>
<dbReference type="Gene3D" id="2.30.30.30">
    <property type="match status" value="1"/>
</dbReference>
<reference evidence="6 7" key="1">
    <citation type="submission" date="2021-02" db="EMBL/GenBank/DDBJ databases">
        <title>Variation within the Batrachochytrium salamandrivorans European outbreak.</title>
        <authorList>
            <person name="Kelly M."/>
            <person name="Pasmans F."/>
            <person name="Shea T.P."/>
            <person name="Munoz J.F."/>
            <person name="Carranza S."/>
            <person name="Cuomo C.A."/>
            <person name="Martel A."/>
        </authorList>
    </citation>
    <scope>NUCLEOTIDE SEQUENCE [LARGE SCALE GENOMIC DNA]</scope>
    <source>
        <strain evidence="6 7">AMFP18/2</strain>
    </source>
</reference>
<dbReference type="InterPro" id="IPR005824">
    <property type="entry name" value="KOW"/>
</dbReference>
<dbReference type="InterPro" id="IPR041988">
    <property type="entry name" value="Ribosomal_uL24_KOW"/>
</dbReference>
<evidence type="ECO:0000259" key="5">
    <source>
        <dbReference type="SMART" id="SM00739"/>
    </source>
</evidence>
<evidence type="ECO:0000313" key="7">
    <source>
        <dbReference type="Proteomes" id="UP001648503"/>
    </source>
</evidence>
<organism evidence="6 7">
    <name type="scientific">Batrachochytrium salamandrivorans</name>
    <dbReference type="NCBI Taxonomy" id="1357716"/>
    <lineage>
        <taxon>Eukaryota</taxon>
        <taxon>Fungi</taxon>
        <taxon>Fungi incertae sedis</taxon>
        <taxon>Chytridiomycota</taxon>
        <taxon>Chytridiomycota incertae sedis</taxon>
        <taxon>Chytridiomycetes</taxon>
        <taxon>Rhizophydiales</taxon>
        <taxon>Rhizophydiales incertae sedis</taxon>
        <taxon>Batrachochytrium</taxon>
    </lineage>
</organism>
<dbReference type="PROSITE" id="PS01108">
    <property type="entry name" value="RIBOSOMAL_L24"/>
    <property type="match status" value="1"/>
</dbReference>
<comment type="similarity">
    <text evidence="1">Belongs to the universal ribosomal protein uL24 family.</text>
</comment>
<dbReference type="SUPFAM" id="SSF50104">
    <property type="entry name" value="Translation proteins SH3-like domain"/>
    <property type="match status" value="1"/>
</dbReference>
<dbReference type="PANTHER" id="PTHR11143">
    <property type="entry name" value="60S RIBOSOMAL PROTEIN L26 FAMILY MEMBER"/>
    <property type="match status" value="1"/>
</dbReference>
<dbReference type="InterPro" id="IPR005825">
    <property type="entry name" value="Ribosomal_uL24_CS"/>
</dbReference>
<dbReference type="Pfam" id="PF16906">
    <property type="entry name" value="Ribosomal_L26"/>
    <property type="match status" value="1"/>
</dbReference>
<dbReference type="NCBIfam" id="TIGR01080">
    <property type="entry name" value="rplX_A_E"/>
    <property type="match status" value="1"/>
</dbReference>
<dbReference type="EMBL" id="JAFCIX010000025">
    <property type="protein sequence ID" value="KAH6600896.1"/>
    <property type="molecule type" value="Genomic_DNA"/>
</dbReference>
<evidence type="ECO:0000256" key="3">
    <source>
        <dbReference type="ARBA" id="ARBA00023274"/>
    </source>
</evidence>
<feature type="region of interest" description="Disordered" evidence="4">
    <location>
        <begin position="1"/>
        <end position="24"/>
    </location>
</feature>